<accession>A0A162NJC2</accession>
<dbReference type="Proteomes" id="UP000076858">
    <property type="component" value="Unassembled WGS sequence"/>
</dbReference>
<evidence type="ECO:0000313" key="2">
    <source>
        <dbReference type="EMBL" id="KZS18038.1"/>
    </source>
</evidence>
<comment type="caution">
    <text evidence="2">The sequence shown here is derived from an EMBL/GenBank/DDBJ whole genome shotgun (WGS) entry which is preliminary data.</text>
</comment>
<reference evidence="2 3" key="1">
    <citation type="submission" date="2016-03" db="EMBL/GenBank/DDBJ databases">
        <title>EvidentialGene: Evidence-directed Construction of Genes on Genomes.</title>
        <authorList>
            <person name="Gilbert D.G."/>
            <person name="Choi J.-H."/>
            <person name="Mockaitis K."/>
            <person name="Colbourne J."/>
            <person name="Pfrender M."/>
        </authorList>
    </citation>
    <scope>NUCLEOTIDE SEQUENCE [LARGE SCALE GENOMIC DNA]</scope>
    <source>
        <strain evidence="2 3">Xinb3</strain>
        <tissue evidence="2">Complete organism</tissue>
    </source>
</reference>
<evidence type="ECO:0000313" key="3">
    <source>
        <dbReference type="Proteomes" id="UP000076858"/>
    </source>
</evidence>
<evidence type="ECO:0000256" key="1">
    <source>
        <dbReference type="SAM" id="MobiDB-lite"/>
    </source>
</evidence>
<feature type="compositionally biased region" description="Basic and acidic residues" evidence="1">
    <location>
        <begin position="21"/>
        <end position="46"/>
    </location>
</feature>
<feature type="compositionally biased region" description="Basic and acidic residues" evidence="1">
    <location>
        <begin position="1"/>
        <end position="10"/>
    </location>
</feature>
<dbReference type="AlphaFoldDB" id="A0A162NJC2"/>
<keyword evidence="3" id="KW-1185">Reference proteome</keyword>
<dbReference type="EMBL" id="LRGB01000568">
    <property type="protein sequence ID" value="KZS18038.1"/>
    <property type="molecule type" value="Genomic_DNA"/>
</dbReference>
<feature type="region of interest" description="Disordered" evidence="1">
    <location>
        <begin position="1"/>
        <end position="49"/>
    </location>
</feature>
<organism evidence="2 3">
    <name type="scientific">Daphnia magna</name>
    <dbReference type="NCBI Taxonomy" id="35525"/>
    <lineage>
        <taxon>Eukaryota</taxon>
        <taxon>Metazoa</taxon>
        <taxon>Ecdysozoa</taxon>
        <taxon>Arthropoda</taxon>
        <taxon>Crustacea</taxon>
        <taxon>Branchiopoda</taxon>
        <taxon>Diplostraca</taxon>
        <taxon>Cladocera</taxon>
        <taxon>Anomopoda</taxon>
        <taxon>Daphniidae</taxon>
        <taxon>Daphnia</taxon>
    </lineage>
</organism>
<proteinExistence type="predicted"/>
<gene>
    <name evidence="2" type="ORF">APZ42_016030</name>
</gene>
<name>A0A162NJC2_9CRUS</name>
<protein>
    <submittedName>
        <fullName evidence="2">Uncharacterized protein</fullName>
    </submittedName>
</protein>
<sequence>MDTDKEDARPQRGHINIDFTRAMREKEKNKQTLKEAPRRKRREETTSRSIVTSRKVNFLSEGTMKMVCSSSFFFFFLPQQEIEARKK</sequence>